<dbReference type="PANTHER" id="PTHR23279">
    <property type="entry name" value="DEFECTIVE PROBOSCIS EXTENSION RESPONSE DPR -RELATED"/>
    <property type="match status" value="1"/>
</dbReference>
<dbReference type="HOGENOM" id="CLU_046341_3_0_1"/>
<dbReference type="CTD" id="8237274"/>
<dbReference type="InterPro" id="IPR013106">
    <property type="entry name" value="Ig_V-set"/>
</dbReference>
<evidence type="ECO:0000313" key="4">
    <source>
        <dbReference type="EnsemblMetazoa" id="PHUM382820-PA"/>
    </source>
</evidence>
<dbReference type="InterPro" id="IPR003598">
    <property type="entry name" value="Ig_sub2"/>
</dbReference>
<proteinExistence type="predicted"/>
<accession>E0VQS2</accession>
<gene>
    <name evidence="4" type="primary">8237274</name>
    <name evidence="3" type="ORF">Phum_PHUM382820</name>
</gene>
<dbReference type="Pfam" id="PF07686">
    <property type="entry name" value="V-set"/>
    <property type="match status" value="1"/>
</dbReference>
<dbReference type="RefSeq" id="XP_002428466.1">
    <property type="nucleotide sequence ID" value="XM_002428421.1"/>
</dbReference>
<dbReference type="SMART" id="SM00408">
    <property type="entry name" value="IGc2"/>
    <property type="match status" value="2"/>
</dbReference>
<dbReference type="FunCoup" id="E0VQS2">
    <property type="interactions" value="80"/>
</dbReference>
<dbReference type="SUPFAM" id="SSF48726">
    <property type="entry name" value="Immunoglobulin"/>
    <property type="match status" value="2"/>
</dbReference>
<dbReference type="Proteomes" id="UP000009046">
    <property type="component" value="Unassembled WGS sequence"/>
</dbReference>
<dbReference type="AlphaFoldDB" id="E0VQS2"/>
<dbReference type="OrthoDB" id="5359219at2759"/>
<evidence type="ECO:0000313" key="3">
    <source>
        <dbReference type="EMBL" id="EEB15728.1"/>
    </source>
</evidence>
<dbReference type="InterPro" id="IPR013783">
    <property type="entry name" value="Ig-like_fold"/>
</dbReference>
<dbReference type="SMART" id="SM00409">
    <property type="entry name" value="IG"/>
    <property type="match status" value="2"/>
</dbReference>
<sequence length="279" mass="31150">MEEKRRRREKRIVRENLPTSELPDLINELSGTFPPNLPVSFLTENSSTITAQMGSTALIPCVVLNIGDGLVSWIKRKDYHLLTVGLTTYSGDERYQAIHSQHSEDWTLQIKFVQMRDAGLYECQVSSHPPTSIFINLKVVEARADISGPSEKFLKLGSSLKLTCTLVQSTEPPIYVFWYHNNRMINYDNDRGVNVTTDLLGKTSVLYIASASPEHTGNYSCVPNKAQPASTFVHILNGENPAAMQHGRGRGLSWLHCNSILLIVVCILTSNWIKTSSTS</sequence>
<reference evidence="4" key="3">
    <citation type="submission" date="2021-02" db="UniProtKB">
        <authorList>
            <consortium name="EnsemblMetazoa"/>
        </authorList>
    </citation>
    <scope>IDENTIFICATION</scope>
    <source>
        <strain evidence="4">USDA</strain>
    </source>
</reference>
<dbReference type="GeneID" id="8237274"/>
<dbReference type="KEGG" id="phu:Phum_PHUM382820"/>
<keyword evidence="1" id="KW-0812">Transmembrane</keyword>
<dbReference type="InterPro" id="IPR007110">
    <property type="entry name" value="Ig-like_dom"/>
</dbReference>
<dbReference type="InterPro" id="IPR037448">
    <property type="entry name" value="Zig-8"/>
</dbReference>
<evidence type="ECO:0000256" key="1">
    <source>
        <dbReference type="SAM" id="Phobius"/>
    </source>
</evidence>
<dbReference type="GO" id="GO:0032589">
    <property type="term" value="C:neuron projection membrane"/>
    <property type="evidence" value="ECO:0007669"/>
    <property type="project" value="TreeGrafter"/>
</dbReference>
<dbReference type="Gene3D" id="2.60.40.10">
    <property type="entry name" value="Immunoglobulins"/>
    <property type="match status" value="2"/>
</dbReference>
<keyword evidence="1" id="KW-1133">Transmembrane helix</keyword>
<dbReference type="eggNOG" id="KOG3510">
    <property type="taxonomic scope" value="Eukaryota"/>
</dbReference>
<evidence type="ECO:0000259" key="2">
    <source>
        <dbReference type="PROSITE" id="PS50835"/>
    </source>
</evidence>
<dbReference type="InParanoid" id="E0VQS2"/>
<reference evidence="3" key="1">
    <citation type="submission" date="2007-04" db="EMBL/GenBank/DDBJ databases">
        <title>Annotation of Pediculus humanus corporis strain USDA.</title>
        <authorList>
            <person name="Kirkness E."/>
            <person name="Hannick L."/>
            <person name="Hass B."/>
            <person name="Bruggner R."/>
            <person name="Lawson D."/>
            <person name="Bidwell S."/>
            <person name="Joardar V."/>
            <person name="Caler E."/>
            <person name="Walenz B."/>
            <person name="Inman J."/>
            <person name="Schobel S."/>
            <person name="Galinsky K."/>
            <person name="Amedeo P."/>
            <person name="Strausberg R."/>
        </authorList>
    </citation>
    <scope>NUCLEOTIDE SEQUENCE</scope>
    <source>
        <strain evidence="3">USDA</strain>
    </source>
</reference>
<evidence type="ECO:0000313" key="5">
    <source>
        <dbReference type="Proteomes" id="UP000009046"/>
    </source>
</evidence>
<name>E0VQS2_PEDHC</name>
<dbReference type="EMBL" id="AAZO01004477">
    <property type="status" value="NOT_ANNOTATED_CDS"/>
    <property type="molecule type" value="Genomic_DNA"/>
</dbReference>
<dbReference type="EMBL" id="DS235440">
    <property type="protein sequence ID" value="EEB15728.1"/>
    <property type="molecule type" value="Genomic_DNA"/>
</dbReference>
<dbReference type="InterPro" id="IPR003599">
    <property type="entry name" value="Ig_sub"/>
</dbReference>
<feature type="domain" description="Ig-like" evidence="2">
    <location>
        <begin position="38"/>
        <end position="127"/>
    </location>
</feature>
<keyword evidence="5" id="KW-1185">Reference proteome</keyword>
<dbReference type="EnsemblMetazoa" id="PHUM382820-RA">
    <property type="protein sequence ID" value="PHUM382820-PA"/>
    <property type="gene ID" value="PHUM382820"/>
</dbReference>
<organism>
    <name type="scientific">Pediculus humanus subsp. corporis</name>
    <name type="common">Body louse</name>
    <dbReference type="NCBI Taxonomy" id="121224"/>
    <lineage>
        <taxon>Eukaryota</taxon>
        <taxon>Metazoa</taxon>
        <taxon>Ecdysozoa</taxon>
        <taxon>Arthropoda</taxon>
        <taxon>Hexapoda</taxon>
        <taxon>Insecta</taxon>
        <taxon>Pterygota</taxon>
        <taxon>Neoptera</taxon>
        <taxon>Paraneoptera</taxon>
        <taxon>Psocodea</taxon>
        <taxon>Troctomorpha</taxon>
        <taxon>Phthiraptera</taxon>
        <taxon>Anoplura</taxon>
        <taxon>Pediculidae</taxon>
        <taxon>Pediculus</taxon>
    </lineage>
</organism>
<feature type="transmembrane region" description="Helical" evidence="1">
    <location>
        <begin position="254"/>
        <end position="273"/>
    </location>
</feature>
<dbReference type="PROSITE" id="PS50835">
    <property type="entry name" value="IG_LIKE"/>
    <property type="match status" value="2"/>
</dbReference>
<dbReference type="GO" id="GO:0050808">
    <property type="term" value="P:synapse organization"/>
    <property type="evidence" value="ECO:0007669"/>
    <property type="project" value="TreeGrafter"/>
</dbReference>
<reference evidence="3" key="2">
    <citation type="submission" date="2007-04" db="EMBL/GenBank/DDBJ databases">
        <title>The genome of the human body louse.</title>
        <authorList>
            <consortium name="The Human Body Louse Genome Consortium"/>
            <person name="Kirkness E."/>
            <person name="Walenz B."/>
            <person name="Hass B."/>
            <person name="Bruggner R."/>
            <person name="Strausberg R."/>
        </authorList>
    </citation>
    <scope>NUCLEOTIDE SEQUENCE</scope>
    <source>
        <strain evidence="3">USDA</strain>
    </source>
</reference>
<dbReference type="EMBL" id="AAZO01004476">
    <property type="status" value="NOT_ANNOTATED_CDS"/>
    <property type="molecule type" value="Genomic_DNA"/>
</dbReference>
<dbReference type="VEuPathDB" id="VectorBase:PHUM382820"/>
<dbReference type="STRING" id="121224.E0VQS2"/>
<protein>
    <submittedName>
        <fullName evidence="3">Limbic system-associated membrane protein, putative</fullName>
    </submittedName>
</protein>
<dbReference type="OMA" id="MVSWIKR"/>
<dbReference type="PANTHER" id="PTHR23279:SF37">
    <property type="entry name" value="DEFECTIVE PROBOSCIS EXTENSION RESPONSE 13, ISOFORM B"/>
    <property type="match status" value="1"/>
</dbReference>
<dbReference type="InterPro" id="IPR036179">
    <property type="entry name" value="Ig-like_dom_sf"/>
</dbReference>
<keyword evidence="1" id="KW-0472">Membrane</keyword>
<feature type="domain" description="Ig-like" evidence="2">
    <location>
        <begin position="129"/>
        <end position="221"/>
    </location>
</feature>
<dbReference type="Pfam" id="PF13927">
    <property type="entry name" value="Ig_3"/>
    <property type="match status" value="1"/>
</dbReference>
<dbReference type="FunFam" id="2.60.40.10:FF:000129">
    <property type="entry name" value="CLUMA_CG018772, isoform A"/>
    <property type="match status" value="1"/>
</dbReference>